<dbReference type="InterPro" id="IPR053709">
    <property type="entry name" value="eRP_eS24_sf"/>
</dbReference>
<evidence type="ECO:0000313" key="5">
    <source>
        <dbReference type="EMBL" id="AIE98332.1"/>
    </source>
</evidence>
<dbReference type="GO" id="GO:0006412">
    <property type="term" value="P:translation"/>
    <property type="evidence" value="ECO:0007669"/>
    <property type="project" value="InterPro"/>
</dbReference>
<feature type="compositionally biased region" description="Acidic residues" evidence="4">
    <location>
        <begin position="100"/>
        <end position="129"/>
    </location>
</feature>
<sequence length="145" mass="15793">MSMIQTVNDVENSFLSRREITCNFQGLGGKLKRKEAIDMITKEFNLSGKTVIAVNMKNQTGRPNVTGMFYVYDNEELAKKQVNPTIFKRLEKQAKKDAEEAAAEAPAEEAAAEAPAEEAAAEAPAEEAAAEAPAEEAAAEKEKKE</sequence>
<name>A0A075G9B9_9ARCH</name>
<dbReference type="GO" id="GO:1990904">
    <property type="term" value="C:ribonucleoprotein complex"/>
    <property type="evidence" value="ECO:0007669"/>
    <property type="project" value="UniProtKB-KW"/>
</dbReference>
<dbReference type="Pfam" id="PF01282">
    <property type="entry name" value="Ribosomal_S24e"/>
    <property type="match status" value="1"/>
</dbReference>
<evidence type="ECO:0000256" key="3">
    <source>
        <dbReference type="ARBA" id="ARBA00035358"/>
    </source>
</evidence>
<dbReference type="EMBL" id="KF900533">
    <property type="protein sequence ID" value="AIE98332.1"/>
    <property type="molecule type" value="Genomic_DNA"/>
</dbReference>
<dbReference type="GO" id="GO:0005840">
    <property type="term" value="C:ribosome"/>
    <property type="evidence" value="ECO:0007669"/>
    <property type="project" value="UniProtKB-KW"/>
</dbReference>
<evidence type="ECO:0000256" key="4">
    <source>
        <dbReference type="SAM" id="MobiDB-lite"/>
    </source>
</evidence>
<evidence type="ECO:0000256" key="2">
    <source>
        <dbReference type="ARBA" id="ARBA00023274"/>
    </source>
</evidence>
<keyword evidence="2" id="KW-0687">Ribonucleoprotein</keyword>
<keyword evidence="1" id="KW-0689">Ribosomal protein</keyword>
<dbReference type="InterPro" id="IPR001976">
    <property type="entry name" value="Ribosomal_eS24"/>
</dbReference>
<dbReference type="AlphaFoldDB" id="A0A075G9B9"/>
<feature type="region of interest" description="Disordered" evidence="4">
    <location>
        <begin position="93"/>
        <end position="145"/>
    </location>
</feature>
<accession>A0A075G9B9</accession>
<evidence type="ECO:0000256" key="1">
    <source>
        <dbReference type="ARBA" id="ARBA00022980"/>
    </source>
</evidence>
<dbReference type="SUPFAM" id="SSF54189">
    <property type="entry name" value="Ribosomal proteins S24e, L23 and L15e"/>
    <property type="match status" value="1"/>
</dbReference>
<reference evidence="5" key="1">
    <citation type="journal article" date="2014" name="Genome Biol. Evol.">
        <title>Pangenome evidence for extensive interdomain horizontal transfer affecting lineage core and shell genes in uncultured planktonic thaumarchaeota and euryarchaeota.</title>
        <authorList>
            <person name="Deschamps P."/>
            <person name="Zivanovic Y."/>
            <person name="Moreira D."/>
            <person name="Rodriguez-Valera F."/>
            <person name="Lopez-Garcia P."/>
        </authorList>
    </citation>
    <scope>NUCLEOTIDE SEQUENCE</scope>
</reference>
<organism evidence="5">
    <name type="scientific">uncultured marine thaumarchaeote KM3_05_F10</name>
    <dbReference type="NCBI Taxonomy" id="1455969"/>
    <lineage>
        <taxon>Archaea</taxon>
        <taxon>Nitrososphaerota</taxon>
        <taxon>environmental samples</taxon>
    </lineage>
</organism>
<protein>
    <recommendedName>
        <fullName evidence="3">30S ribosomal protein S24e</fullName>
    </recommendedName>
</protein>
<dbReference type="GO" id="GO:0003735">
    <property type="term" value="F:structural constituent of ribosome"/>
    <property type="evidence" value="ECO:0007669"/>
    <property type="project" value="InterPro"/>
</dbReference>
<proteinExistence type="predicted"/>
<dbReference type="Gene3D" id="3.30.70.3370">
    <property type="match status" value="1"/>
</dbReference>
<dbReference type="InterPro" id="IPR012678">
    <property type="entry name" value="Ribosomal_uL23/eL15/eS24_sf"/>
</dbReference>